<dbReference type="PANTHER" id="PTHR42734:SF7">
    <property type="entry name" value="ATP-BINDING COMPONENT OF ABC TRANSPORTER-RELATED"/>
    <property type="match status" value="1"/>
</dbReference>
<dbReference type="PROSITE" id="PS00211">
    <property type="entry name" value="ABC_TRANSPORTER_1"/>
    <property type="match status" value="1"/>
</dbReference>
<dbReference type="Proteomes" id="UP000823611">
    <property type="component" value="Unassembled WGS sequence"/>
</dbReference>
<sequence length="248" mass="27793">MNKIHNSCGLCKIDIKNLTVTSGSDTLLDNINLDFHCGQLTALIGKNGAGKTTLIKTILGERNFTGNISYKEHNEKDIKRPIIGYVPQQLSFDKNTPVSVLDFMIATNSNRPVWLFHKKSQREKIKEQLEKLNCSHVIDRKLGDLSGGELQRVLLATALEPMPDFLILDEPVSGVDVNGLDIFYKTVSELRDNYHIAILLVSHDLSLIKKYADKVVLLDKTVIESGDVDTVFKTDAFKKTFGFMDLEV</sequence>
<dbReference type="InterPro" id="IPR003593">
    <property type="entry name" value="AAA+_ATPase"/>
</dbReference>
<protein>
    <submittedName>
        <fullName evidence="5">Metal ABC transporter ATP-binding protein</fullName>
    </submittedName>
</protein>
<dbReference type="InterPro" id="IPR003439">
    <property type="entry name" value="ABC_transporter-like_ATP-bd"/>
</dbReference>
<dbReference type="PROSITE" id="PS50893">
    <property type="entry name" value="ABC_TRANSPORTER_2"/>
    <property type="match status" value="1"/>
</dbReference>
<evidence type="ECO:0000313" key="5">
    <source>
        <dbReference type="EMBL" id="MBO8434969.1"/>
    </source>
</evidence>
<keyword evidence="2" id="KW-0547">Nucleotide-binding</keyword>
<evidence type="ECO:0000259" key="4">
    <source>
        <dbReference type="PROSITE" id="PS50893"/>
    </source>
</evidence>
<reference evidence="5" key="2">
    <citation type="journal article" date="2021" name="PeerJ">
        <title>Extensive microbial diversity within the chicken gut microbiome revealed by metagenomics and culture.</title>
        <authorList>
            <person name="Gilroy R."/>
            <person name="Ravi A."/>
            <person name="Getino M."/>
            <person name="Pursley I."/>
            <person name="Horton D.L."/>
            <person name="Alikhan N.F."/>
            <person name="Baker D."/>
            <person name="Gharbi K."/>
            <person name="Hall N."/>
            <person name="Watson M."/>
            <person name="Adriaenssens E.M."/>
            <person name="Foster-Nyarko E."/>
            <person name="Jarju S."/>
            <person name="Secka A."/>
            <person name="Antonio M."/>
            <person name="Oren A."/>
            <person name="Chaudhuri R.R."/>
            <person name="La Ragione R."/>
            <person name="Hildebrand F."/>
            <person name="Pallen M.J."/>
        </authorList>
    </citation>
    <scope>NUCLEOTIDE SEQUENCE</scope>
    <source>
        <strain evidence="5">F6-4510</strain>
    </source>
</reference>
<dbReference type="Gene3D" id="3.40.50.300">
    <property type="entry name" value="P-loop containing nucleotide triphosphate hydrolases"/>
    <property type="match status" value="1"/>
</dbReference>
<dbReference type="InterPro" id="IPR027417">
    <property type="entry name" value="P-loop_NTPase"/>
</dbReference>
<evidence type="ECO:0000313" key="6">
    <source>
        <dbReference type="Proteomes" id="UP000823611"/>
    </source>
</evidence>
<dbReference type="GO" id="GO:0005524">
    <property type="term" value="F:ATP binding"/>
    <property type="evidence" value="ECO:0007669"/>
    <property type="project" value="UniProtKB-KW"/>
</dbReference>
<dbReference type="GO" id="GO:0016887">
    <property type="term" value="F:ATP hydrolysis activity"/>
    <property type="evidence" value="ECO:0007669"/>
    <property type="project" value="InterPro"/>
</dbReference>
<dbReference type="Pfam" id="PF00005">
    <property type="entry name" value="ABC_tran"/>
    <property type="match status" value="1"/>
</dbReference>
<dbReference type="SUPFAM" id="SSF52540">
    <property type="entry name" value="P-loop containing nucleoside triphosphate hydrolases"/>
    <property type="match status" value="1"/>
</dbReference>
<gene>
    <name evidence="5" type="ORF">IAC55_06585</name>
</gene>
<keyword evidence="1" id="KW-0813">Transport</keyword>
<reference evidence="5" key="1">
    <citation type="submission" date="2020-10" db="EMBL/GenBank/DDBJ databases">
        <authorList>
            <person name="Gilroy R."/>
        </authorList>
    </citation>
    <scope>NUCLEOTIDE SEQUENCE</scope>
    <source>
        <strain evidence="5">F6-4510</strain>
    </source>
</reference>
<comment type="caution">
    <text evidence="5">The sequence shown here is derived from an EMBL/GenBank/DDBJ whole genome shotgun (WGS) entry which is preliminary data.</text>
</comment>
<accession>A0A9D9E0Z3</accession>
<name>A0A9D9E0Z3_9FIRM</name>
<organism evidence="5 6">
    <name type="scientific">Candidatus Fimicola merdigallinarum</name>
    <dbReference type="NCBI Taxonomy" id="2840819"/>
    <lineage>
        <taxon>Bacteria</taxon>
        <taxon>Bacillati</taxon>
        <taxon>Bacillota</taxon>
        <taxon>Clostridia</taxon>
        <taxon>Lachnospirales</taxon>
        <taxon>Lachnospiraceae</taxon>
        <taxon>Lachnospiraceae incertae sedis</taxon>
        <taxon>Candidatus Fimicola</taxon>
    </lineage>
</organism>
<dbReference type="EMBL" id="JADIMX010000123">
    <property type="protein sequence ID" value="MBO8434969.1"/>
    <property type="molecule type" value="Genomic_DNA"/>
</dbReference>
<keyword evidence="3 5" id="KW-0067">ATP-binding</keyword>
<dbReference type="PANTHER" id="PTHR42734">
    <property type="entry name" value="METAL TRANSPORT SYSTEM ATP-BINDING PROTEIN TM_0124-RELATED"/>
    <property type="match status" value="1"/>
</dbReference>
<proteinExistence type="predicted"/>
<dbReference type="AlphaFoldDB" id="A0A9D9E0Z3"/>
<evidence type="ECO:0000256" key="1">
    <source>
        <dbReference type="ARBA" id="ARBA00022448"/>
    </source>
</evidence>
<evidence type="ECO:0000256" key="2">
    <source>
        <dbReference type="ARBA" id="ARBA00022741"/>
    </source>
</evidence>
<dbReference type="InterPro" id="IPR050153">
    <property type="entry name" value="Metal_Ion_Import_ABC"/>
</dbReference>
<dbReference type="SMART" id="SM00382">
    <property type="entry name" value="AAA"/>
    <property type="match status" value="1"/>
</dbReference>
<evidence type="ECO:0000256" key="3">
    <source>
        <dbReference type="ARBA" id="ARBA00022840"/>
    </source>
</evidence>
<feature type="domain" description="ABC transporter" evidence="4">
    <location>
        <begin position="13"/>
        <end position="244"/>
    </location>
</feature>
<dbReference type="InterPro" id="IPR017871">
    <property type="entry name" value="ABC_transporter-like_CS"/>
</dbReference>